<dbReference type="AlphaFoldDB" id="A0A7W3R6X9"/>
<protein>
    <submittedName>
        <fullName evidence="1">HK97 gp10 family phage protein</fullName>
    </submittedName>
</protein>
<comment type="caution">
    <text evidence="1">The sequence shown here is derived from an EMBL/GenBank/DDBJ whole genome shotgun (WGS) entry which is preliminary data.</text>
</comment>
<dbReference type="InterPro" id="IPR010064">
    <property type="entry name" value="HK97-gp10_tail"/>
</dbReference>
<proteinExistence type="predicted"/>
<dbReference type="Pfam" id="PF04883">
    <property type="entry name" value="HK97-gp10_like"/>
    <property type="match status" value="1"/>
</dbReference>
<reference evidence="1 2" key="1">
    <citation type="submission" date="2020-08" db="EMBL/GenBank/DDBJ databases">
        <title>Sequencing the genomes of 1000 actinobacteria strains.</title>
        <authorList>
            <person name="Klenk H.-P."/>
        </authorList>
    </citation>
    <scope>NUCLEOTIDE SEQUENCE [LARGE SCALE GENOMIC DNA]</scope>
    <source>
        <strain evidence="1 2">DSM 45823</strain>
    </source>
</reference>
<name>A0A7W3R6X9_9ACTN</name>
<dbReference type="Proteomes" id="UP000539313">
    <property type="component" value="Unassembled WGS sequence"/>
</dbReference>
<accession>A0A7W3R6X9</accession>
<organism evidence="1 2">
    <name type="scientific">Thermomonospora cellulosilytica</name>
    <dbReference type="NCBI Taxonomy" id="1411118"/>
    <lineage>
        <taxon>Bacteria</taxon>
        <taxon>Bacillati</taxon>
        <taxon>Actinomycetota</taxon>
        <taxon>Actinomycetes</taxon>
        <taxon>Streptosporangiales</taxon>
        <taxon>Thermomonosporaceae</taxon>
        <taxon>Thermomonospora</taxon>
    </lineage>
</organism>
<dbReference type="NCBIfam" id="TIGR01725">
    <property type="entry name" value="phge_HK97_gp10"/>
    <property type="match status" value="1"/>
</dbReference>
<sequence>MAQRVEIAGWDRLLRRLNDLPEDIHEGAVKAITDAANDVRDETRDTVRVDTGRARDGTVARINAARLRAEVGWFDPDLYYMKFQEFGTEEITANPALTLAAQRERRRFAQRLSADVRAALEGRL</sequence>
<evidence type="ECO:0000313" key="1">
    <source>
        <dbReference type="EMBL" id="MBA9002011.1"/>
    </source>
</evidence>
<dbReference type="EMBL" id="JACJII010000001">
    <property type="protein sequence ID" value="MBA9002011.1"/>
    <property type="molecule type" value="Genomic_DNA"/>
</dbReference>
<evidence type="ECO:0000313" key="2">
    <source>
        <dbReference type="Proteomes" id="UP000539313"/>
    </source>
</evidence>
<keyword evidence="2" id="KW-1185">Reference proteome</keyword>
<gene>
    <name evidence="1" type="ORF">HNR21_000893</name>
</gene>
<dbReference type="RefSeq" id="WP_182704174.1">
    <property type="nucleotide sequence ID" value="NZ_JACJII010000001.1"/>
</dbReference>